<accession>A0A940NQ45</accession>
<evidence type="ECO:0000313" key="2">
    <source>
        <dbReference type="EMBL" id="MBP0726756.1"/>
    </source>
</evidence>
<dbReference type="AlphaFoldDB" id="A0A940NQ45"/>
<keyword evidence="2" id="KW-0540">Nuclease</keyword>
<dbReference type="GO" id="GO:0004519">
    <property type="term" value="F:endonuclease activity"/>
    <property type="evidence" value="ECO:0007669"/>
    <property type="project" value="UniProtKB-KW"/>
</dbReference>
<sequence length="171" mass="19277">MIHGSAVAIKGASNAGQSARDLYNLIKGKEEIPHVSTKGTDEVRNFTKEELSTKPKNSPDPEKWQKKGGSITIDEDGTWTYKNKDGHSVTYTDGFPDFKTAGHVKQEVEIGRFKDYNTDFKKADELAPNGPRDAENNTWHHHQDGKTMQEVNKEIHKDFTHRGGMALKKRK</sequence>
<feature type="region of interest" description="Disordered" evidence="1">
    <location>
        <begin position="36"/>
        <end position="73"/>
    </location>
</feature>
<protein>
    <submittedName>
        <fullName evidence="2">HNH endonuclease</fullName>
    </submittedName>
</protein>
<dbReference type="Proteomes" id="UP000682134">
    <property type="component" value="Unassembled WGS sequence"/>
</dbReference>
<evidence type="ECO:0000256" key="1">
    <source>
        <dbReference type="SAM" id="MobiDB-lite"/>
    </source>
</evidence>
<dbReference type="Pfam" id="PF14414">
    <property type="entry name" value="WHH"/>
    <property type="match status" value="1"/>
</dbReference>
<comment type="caution">
    <text evidence="2">The sequence shown here is derived from an EMBL/GenBank/DDBJ whole genome shotgun (WGS) entry which is preliminary data.</text>
</comment>
<gene>
    <name evidence="2" type="ORF">J5Y03_16480</name>
</gene>
<name>A0A940NQ45_9BACI</name>
<keyword evidence="2" id="KW-0255">Endonuclease</keyword>
<feature type="compositionally biased region" description="Basic and acidic residues" evidence="1">
    <location>
        <begin position="36"/>
        <end position="65"/>
    </location>
</feature>
<keyword evidence="2" id="KW-0378">Hydrolase</keyword>
<organism evidence="2 3">
    <name type="scientific">Gottfriedia endophytica</name>
    <dbReference type="NCBI Taxonomy" id="2820819"/>
    <lineage>
        <taxon>Bacteria</taxon>
        <taxon>Bacillati</taxon>
        <taxon>Bacillota</taxon>
        <taxon>Bacilli</taxon>
        <taxon>Bacillales</taxon>
        <taxon>Bacillaceae</taxon>
        <taxon>Gottfriedia</taxon>
    </lineage>
</organism>
<evidence type="ECO:0000313" key="3">
    <source>
        <dbReference type="Proteomes" id="UP000682134"/>
    </source>
</evidence>
<keyword evidence="3" id="KW-1185">Reference proteome</keyword>
<dbReference type="EMBL" id="JAGIYQ010000014">
    <property type="protein sequence ID" value="MBP0726756.1"/>
    <property type="molecule type" value="Genomic_DNA"/>
</dbReference>
<dbReference type="InterPro" id="IPR032869">
    <property type="entry name" value="WHH_dom_containing"/>
</dbReference>
<proteinExistence type="predicted"/>
<reference evidence="2" key="1">
    <citation type="submission" date="2021-04" db="EMBL/GenBank/DDBJ databases">
        <title>Genome seq and assembly of Bacillus sp.</title>
        <authorList>
            <person name="Chhetri G."/>
        </authorList>
    </citation>
    <scope>NUCLEOTIDE SEQUENCE</scope>
    <source>
        <strain evidence="2">RG28</strain>
    </source>
</reference>
<feature type="region of interest" description="Disordered" evidence="1">
    <location>
        <begin position="122"/>
        <end position="149"/>
    </location>
</feature>